<evidence type="ECO:0000313" key="1">
    <source>
        <dbReference type="EMBL" id="CAK0857369.1"/>
    </source>
</evidence>
<proteinExistence type="predicted"/>
<accession>A0ABN9UD65</accession>
<dbReference type="EMBL" id="CAUYUJ010015726">
    <property type="protein sequence ID" value="CAK0857369.1"/>
    <property type="molecule type" value="Genomic_DNA"/>
</dbReference>
<organism evidence="1 2">
    <name type="scientific">Prorocentrum cordatum</name>
    <dbReference type="NCBI Taxonomy" id="2364126"/>
    <lineage>
        <taxon>Eukaryota</taxon>
        <taxon>Sar</taxon>
        <taxon>Alveolata</taxon>
        <taxon>Dinophyceae</taxon>
        <taxon>Prorocentrales</taxon>
        <taxon>Prorocentraceae</taxon>
        <taxon>Prorocentrum</taxon>
    </lineage>
</organism>
<keyword evidence="2" id="KW-1185">Reference proteome</keyword>
<gene>
    <name evidence="1" type="ORF">PCOR1329_LOCUS47506</name>
</gene>
<name>A0ABN9UD65_9DINO</name>
<sequence length="129" mass="13507">AQGHSVPGMLDGGAVSAPLPGRYGCAPLSERAAPQDWLARHPAGAEAAHAAAIQAVLAKRDKEYSWGIINAIDYYILEPILNGIYFVEEAIDEAAEGPDVLRRPCRGVSPLAAPGVGAPPPSEQKRTCP</sequence>
<comment type="caution">
    <text evidence="1">The sequence shown here is derived from an EMBL/GenBank/DDBJ whole genome shotgun (WGS) entry which is preliminary data.</text>
</comment>
<reference evidence="1" key="1">
    <citation type="submission" date="2023-10" db="EMBL/GenBank/DDBJ databases">
        <authorList>
            <person name="Chen Y."/>
            <person name="Shah S."/>
            <person name="Dougan E. K."/>
            <person name="Thang M."/>
            <person name="Chan C."/>
        </authorList>
    </citation>
    <scope>NUCLEOTIDE SEQUENCE [LARGE SCALE GENOMIC DNA]</scope>
</reference>
<dbReference type="Proteomes" id="UP001189429">
    <property type="component" value="Unassembled WGS sequence"/>
</dbReference>
<evidence type="ECO:0000313" key="2">
    <source>
        <dbReference type="Proteomes" id="UP001189429"/>
    </source>
</evidence>
<feature type="non-terminal residue" evidence="1">
    <location>
        <position position="1"/>
    </location>
</feature>
<protein>
    <submittedName>
        <fullName evidence="1">Uncharacterized protein</fullName>
    </submittedName>
</protein>